<proteinExistence type="predicted"/>
<evidence type="ECO:0000313" key="1">
    <source>
        <dbReference type="EMBL" id="QBO37248.1"/>
    </source>
</evidence>
<dbReference type="RefSeq" id="WP_133364325.1">
    <property type="nucleotide sequence ID" value="NZ_CP037940.1"/>
</dbReference>
<dbReference type="Proteomes" id="UP000292886">
    <property type="component" value="Chromosome"/>
</dbReference>
<sequence length="75" mass="8362">MINAFVHIYSGNDVPQNEAHQLDSIPATGDTIAFDSSSKFYLVLGVTRNYFDSAKFAVDLYVKATSQSEWIQSIK</sequence>
<name>A0A4P6YWN5_9LACO</name>
<organism evidence="1 2">
    <name type="scientific">Periweissella cryptocerci</name>
    <dbReference type="NCBI Taxonomy" id="2506420"/>
    <lineage>
        <taxon>Bacteria</taxon>
        <taxon>Bacillati</taxon>
        <taxon>Bacillota</taxon>
        <taxon>Bacilli</taxon>
        <taxon>Lactobacillales</taxon>
        <taxon>Lactobacillaceae</taxon>
        <taxon>Periweissella</taxon>
    </lineage>
</organism>
<accession>A0A4P6YWN5</accession>
<dbReference type="EMBL" id="CP037940">
    <property type="protein sequence ID" value="QBO37248.1"/>
    <property type="molecule type" value="Genomic_DNA"/>
</dbReference>
<keyword evidence="2" id="KW-1185">Reference proteome</keyword>
<gene>
    <name evidence="1" type="ORF">EQG49_12655</name>
</gene>
<reference evidence="2" key="1">
    <citation type="submission" date="2019-03" db="EMBL/GenBank/DDBJ databases">
        <title>Weissella sp. 26KH-42 Genome sequencing.</title>
        <authorList>
            <person name="Heo J."/>
            <person name="Kim S.-J."/>
            <person name="Kim J.-S."/>
            <person name="Hong S.-B."/>
            <person name="Kwon S.-W."/>
        </authorList>
    </citation>
    <scope>NUCLEOTIDE SEQUENCE [LARGE SCALE GENOMIC DNA]</scope>
    <source>
        <strain evidence="2">26KH-42</strain>
    </source>
</reference>
<protein>
    <submittedName>
        <fullName evidence="1">Uncharacterized protein</fullName>
    </submittedName>
</protein>
<evidence type="ECO:0000313" key="2">
    <source>
        <dbReference type="Proteomes" id="UP000292886"/>
    </source>
</evidence>
<dbReference type="KEGG" id="wei:EQG49_12655"/>
<dbReference type="AlphaFoldDB" id="A0A4P6YWN5"/>